<keyword evidence="2" id="KW-1185">Reference proteome</keyword>
<name>A0A3B5Q1R3_XIPMA</name>
<reference evidence="2" key="2">
    <citation type="journal article" date="2013" name="Nat. Genet.">
        <title>The genome of the platyfish, Xiphophorus maculatus, provides insights into evolutionary adaptation and several complex traits.</title>
        <authorList>
            <person name="Schartl M."/>
            <person name="Walter R.B."/>
            <person name="Shen Y."/>
            <person name="Garcia T."/>
            <person name="Catchen J."/>
            <person name="Amores A."/>
            <person name="Braasch I."/>
            <person name="Chalopin D."/>
            <person name="Volff J.N."/>
            <person name="Lesch K.P."/>
            <person name="Bisazza A."/>
            <person name="Minx P."/>
            <person name="Hillier L."/>
            <person name="Wilson R.K."/>
            <person name="Fuerstenberg S."/>
            <person name="Boore J."/>
            <person name="Searle S."/>
            <person name="Postlethwait J.H."/>
            <person name="Warren W.C."/>
        </authorList>
    </citation>
    <scope>NUCLEOTIDE SEQUENCE [LARGE SCALE GENOMIC DNA]</scope>
    <source>
        <strain evidence="2">JP 163 A</strain>
    </source>
</reference>
<sequence length="108" mass="12973">MTCPLYRCSSIWTNQRMPSVSIKSFLHDLYCPLSGCEKWRTAICSNGEVPIEKKLIFGLRWLKLMSEVMKRQKGKKEPKMMKQTKYMYMYRLLSYIDQKKNLKLMFML</sequence>
<evidence type="ECO:0000313" key="1">
    <source>
        <dbReference type="Ensembl" id="ENSXMAP00000024209.1"/>
    </source>
</evidence>
<proteinExistence type="predicted"/>
<reference evidence="1" key="4">
    <citation type="submission" date="2025-09" db="UniProtKB">
        <authorList>
            <consortium name="Ensembl"/>
        </authorList>
    </citation>
    <scope>IDENTIFICATION</scope>
    <source>
        <strain evidence="1">JP 163 A</strain>
    </source>
</reference>
<dbReference type="AlphaFoldDB" id="A0A3B5Q1R3"/>
<reference evidence="2" key="1">
    <citation type="submission" date="2012-01" db="EMBL/GenBank/DDBJ databases">
        <authorList>
            <person name="Walter R."/>
            <person name="Schartl M."/>
            <person name="Warren W."/>
        </authorList>
    </citation>
    <scope>NUCLEOTIDE SEQUENCE [LARGE SCALE GENOMIC DNA]</scope>
    <source>
        <strain evidence="2">JP 163 A</strain>
    </source>
</reference>
<organism evidence="1 2">
    <name type="scientific">Xiphophorus maculatus</name>
    <name type="common">Southern platyfish</name>
    <name type="synonym">Platypoecilus maculatus</name>
    <dbReference type="NCBI Taxonomy" id="8083"/>
    <lineage>
        <taxon>Eukaryota</taxon>
        <taxon>Metazoa</taxon>
        <taxon>Chordata</taxon>
        <taxon>Craniata</taxon>
        <taxon>Vertebrata</taxon>
        <taxon>Euteleostomi</taxon>
        <taxon>Actinopterygii</taxon>
        <taxon>Neopterygii</taxon>
        <taxon>Teleostei</taxon>
        <taxon>Neoteleostei</taxon>
        <taxon>Acanthomorphata</taxon>
        <taxon>Ovalentaria</taxon>
        <taxon>Atherinomorphae</taxon>
        <taxon>Cyprinodontiformes</taxon>
        <taxon>Poeciliidae</taxon>
        <taxon>Poeciliinae</taxon>
        <taxon>Xiphophorus</taxon>
    </lineage>
</organism>
<evidence type="ECO:0000313" key="2">
    <source>
        <dbReference type="Proteomes" id="UP000002852"/>
    </source>
</evidence>
<dbReference type="InParanoid" id="A0A3B5Q1R3"/>
<dbReference type="Ensembl" id="ENSXMAT00000036206.1">
    <property type="protein sequence ID" value="ENSXMAP00000024209.1"/>
    <property type="gene ID" value="ENSXMAG00000029561.1"/>
</dbReference>
<dbReference type="Proteomes" id="UP000002852">
    <property type="component" value="Unassembled WGS sequence"/>
</dbReference>
<reference evidence="1" key="3">
    <citation type="submission" date="2025-08" db="UniProtKB">
        <authorList>
            <consortium name="Ensembl"/>
        </authorList>
    </citation>
    <scope>IDENTIFICATION</scope>
    <source>
        <strain evidence="1">JP 163 A</strain>
    </source>
</reference>
<accession>A0A3B5Q1R3</accession>
<protein>
    <submittedName>
        <fullName evidence="1">Uncharacterized protein</fullName>
    </submittedName>
</protein>